<name>A0ABZ0VAM5_9MICO</name>
<dbReference type="EMBL" id="CP139779">
    <property type="protein sequence ID" value="WQB69857.1"/>
    <property type="molecule type" value="Genomic_DNA"/>
</dbReference>
<evidence type="ECO:0000313" key="3">
    <source>
        <dbReference type="Proteomes" id="UP001324533"/>
    </source>
</evidence>
<keyword evidence="3" id="KW-1185">Reference proteome</keyword>
<evidence type="ECO:0000313" key="2">
    <source>
        <dbReference type="EMBL" id="WQB69857.1"/>
    </source>
</evidence>
<dbReference type="RefSeq" id="WP_322409984.1">
    <property type="nucleotide sequence ID" value="NZ_CP139779.1"/>
</dbReference>
<gene>
    <name evidence="2" type="ORF">T9R20_14325</name>
</gene>
<feature type="transmembrane region" description="Helical" evidence="1">
    <location>
        <begin position="142"/>
        <end position="167"/>
    </location>
</feature>
<keyword evidence="1" id="KW-0812">Transmembrane</keyword>
<keyword evidence="1" id="KW-0472">Membrane</keyword>
<feature type="transmembrane region" description="Helical" evidence="1">
    <location>
        <begin position="187"/>
        <end position="206"/>
    </location>
</feature>
<proteinExistence type="predicted"/>
<organism evidence="2 3">
    <name type="scientific">Microbacterium invictum</name>
    <dbReference type="NCBI Taxonomy" id="515415"/>
    <lineage>
        <taxon>Bacteria</taxon>
        <taxon>Bacillati</taxon>
        <taxon>Actinomycetota</taxon>
        <taxon>Actinomycetes</taxon>
        <taxon>Micrococcales</taxon>
        <taxon>Microbacteriaceae</taxon>
        <taxon>Microbacterium</taxon>
    </lineage>
</organism>
<keyword evidence="1" id="KW-1133">Transmembrane helix</keyword>
<reference evidence="2 3" key="1">
    <citation type="submission" date="2023-06" db="EMBL/GenBank/DDBJ databases">
        <title>Rock-solubilizing bacteria, Microbacterium invictum, promotes re-establishment of vegetation in rocky wasteland by accelerating rock bio-weathering and reshaping soil bacterial community.</title>
        <authorList>
            <person name="Liu C."/>
        </authorList>
    </citation>
    <scope>NUCLEOTIDE SEQUENCE [LARGE SCALE GENOMIC DNA]</scope>
    <source>
        <strain evidence="2 3">X-18</strain>
    </source>
</reference>
<accession>A0ABZ0VAM5</accession>
<protein>
    <submittedName>
        <fullName evidence="2">Uncharacterized protein</fullName>
    </submittedName>
</protein>
<sequence>MPTPSRPTPSWRARLAERRVKPGDGRPLPPFRWWQVLSRSLFLLDLPAPGGATTTFAVDVRQLGDRDDGEVRARLYRDGLQVAVSRLPARFAVPGGHIEVAARASGLRRCHFVPDAGEERQLTPHPRSAEGLRARLHHRHPVLSRVIGAVATLFVLVGVCITVPQIIETISQVPAIADSIGTFASPIRLSPVLNVIVTVAVVIASTERALRLRSSWLDELAN</sequence>
<evidence type="ECO:0000256" key="1">
    <source>
        <dbReference type="SAM" id="Phobius"/>
    </source>
</evidence>
<dbReference type="Proteomes" id="UP001324533">
    <property type="component" value="Chromosome"/>
</dbReference>